<comment type="caution">
    <text evidence="1">The sequence shown here is derived from an EMBL/GenBank/DDBJ whole genome shotgun (WGS) entry which is preliminary data.</text>
</comment>
<dbReference type="EMBL" id="NJHN03000016">
    <property type="protein sequence ID" value="KAH9425959.1"/>
    <property type="molecule type" value="Genomic_DNA"/>
</dbReference>
<keyword evidence="2" id="KW-1185">Reference proteome</keyword>
<proteinExistence type="predicted"/>
<reference evidence="1 2" key="2">
    <citation type="journal article" date="2022" name="Mol. Biol. Evol.">
        <title>Comparative Genomics Reveals Insights into the Divergent Evolution of Astigmatic Mites and Household Pest Adaptations.</title>
        <authorList>
            <person name="Xiong Q."/>
            <person name="Wan A.T."/>
            <person name="Liu X."/>
            <person name="Fung C.S."/>
            <person name="Xiao X."/>
            <person name="Malainual N."/>
            <person name="Hou J."/>
            <person name="Wang L."/>
            <person name="Wang M."/>
            <person name="Yang K.Y."/>
            <person name="Cui Y."/>
            <person name="Leung E.L."/>
            <person name="Nong W."/>
            <person name="Shin S.K."/>
            <person name="Au S.W."/>
            <person name="Jeong K.Y."/>
            <person name="Chew F.T."/>
            <person name="Hui J.H."/>
            <person name="Leung T.F."/>
            <person name="Tungtrongchitr A."/>
            <person name="Zhong N."/>
            <person name="Liu Z."/>
            <person name="Tsui S.K."/>
        </authorList>
    </citation>
    <scope>NUCLEOTIDE SEQUENCE [LARGE SCALE GENOMIC DNA]</scope>
    <source>
        <strain evidence="1">Derp</strain>
    </source>
</reference>
<evidence type="ECO:0000313" key="2">
    <source>
        <dbReference type="Proteomes" id="UP000887458"/>
    </source>
</evidence>
<reference evidence="1 2" key="1">
    <citation type="journal article" date="2018" name="J. Allergy Clin. Immunol.">
        <title>High-quality assembly of Dermatophagoides pteronyssinus genome and transcriptome reveals a wide range of novel allergens.</title>
        <authorList>
            <person name="Liu X.Y."/>
            <person name="Yang K.Y."/>
            <person name="Wang M.Q."/>
            <person name="Kwok J.S."/>
            <person name="Zeng X."/>
            <person name="Yang Z."/>
            <person name="Xiao X.J."/>
            <person name="Lau C.P."/>
            <person name="Li Y."/>
            <person name="Huang Z.M."/>
            <person name="Ba J.G."/>
            <person name="Yim A.K."/>
            <person name="Ouyang C.Y."/>
            <person name="Ngai S.M."/>
            <person name="Chan T.F."/>
            <person name="Leung E.L."/>
            <person name="Liu L."/>
            <person name="Liu Z.G."/>
            <person name="Tsui S.K."/>
        </authorList>
    </citation>
    <scope>NUCLEOTIDE SEQUENCE [LARGE SCALE GENOMIC DNA]</scope>
    <source>
        <strain evidence="1">Derp</strain>
    </source>
</reference>
<accession>A0ABQ8JTL8</accession>
<dbReference type="Proteomes" id="UP000887458">
    <property type="component" value="Unassembled WGS sequence"/>
</dbReference>
<organism evidence="1 2">
    <name type="scientific">Dermatophagoides pteronyssinus</name>
    <name type="common">European house dust mite</name>
    <dbReference type="NCBI Taxonomy" id="6956"/>
    <lineage>
        <taxon>Eukaryota</taxon>
        <taxon>Metazoa</taxon>
        <taxon>Ecdysozoa</taxon>
        <taxon>Arthropoda</taxon>
        <taxon>Chelicerata</taxon>
        <taxon>Arachnida</taxon>
        <taxon>Acari</taxon>
        <taxon>Acariformes</taxon>
        <taxon>Sarcoptiformes</taxon>
        <taxon>Astigmata</taxon>
        <taxon>Psoroptidia</taxon>
        <taxon>Analgoidea</taxon>
        <taxon>Pyroglyphidae</taxon>
        <taxon>Dermatophagoidinae</taxon>
        <taxon>Dermatophagoides</taxon>
    </lineage>
</organism>
<gene>
    <name evidence="1" type="ORF">DERP_014530</name>
</gene>
<protein>
    <submittedName>
        <fullName evidence="1">Uncharacterized protein</fullName>
    </submittedName>
</protein>
<name>A0ABQ8JTL8_DERPT</name>
<evidence type="ECO:0000313" key="1">
    <source>
        <dbReference type="EMBL" id="KAH9425959.1"/>
    </source>
</evidence>
<sequence length="92" mass="11204">MNYKRFEQINRLIDRFIDLYFNNDDNCRHQMNECFERFSKRSKPFRLFQPILDSSKSYLFLPSKPAIILNHYHNDDDDQVALIQSIKSNQTR</sequence>